<sequence length="265" mass="28076">MPAELAGLMTPDVFHTLSGPGDPLDPADIARAPGAASPESRARLAPSLRRHAEYLTTTFDMIDEPHREAGGRLARWLASSYEPGKPLHVVVVCTGNSRRSILGSSMGNLAAAYCGMPEIRFHSGGTAPTAFNARTASALRAIGFAVEPTGAEAPRGGPETANPIYRVSWGEGLEATEFSKHYSDRANPQGGFAALMVCGEADDGCPFVKGATLRLSMPYLDPKIYDDGAYEAAKYAERRDDIGRLMLWAVVQARGELASKAPAAG</sequence>
<reference evidence="1 2" key="1">
    <citation type="submission" date="2019-08" db="EMBL/GenBank/DDBJ databases">
        <title>Deep-cultivation of Planctomycetes and their phenomic and genomic characterization uncovers novel biology.</title>
        <authorList>
            <person name="Wiegand S."/>
            <person name="Jogler M."/>
            <person name="Boedeker C."/>
            <person name="Pinto D."/>
            <person name="Vollmers J."/>
            <person name="Rivas-Marin E."/>
            <person name="Kohn T."/>
            <person name="Peeters S.H."/>
            <person name="Heuer A."/>
            <person name="Rast P."/>
            <person name="Oberbeckmann S."/>
            <person name="Bunk B."/>
            <person name="Jeske O."/>
            <person name="Meyerdierks A."/>
            <person name="Storesund J.E."/>
            <person name="Kallscheuer N."/>
            <person name="Luecker S."/>
            <person name="Lage O.M."/>
            <person name="Pohl T."/>
            <person name="Merkel B.J."/>
            <person name="Hornburger P."/>
            <person name="Mueller R.-W."/>
            <person name="Bruemmer F."/>
            <person name="Labrenz M."/>
            <person name="Spormann A.M."/>
            <person name="Op den Camp H."/>
            <person name="Overmann J."/>
            <person name="Amann R."/>
            <person name="Jetten M.S.M."/>
            <person name="Mascher T."/>
            <person name="Medema M.H."/>
            <person name="Devos D.P."/>
            <person name="Kaster A.-K."/>
            <person name="Ovreas L."/>
            <person name="Rohde M."/>
            <person name="Galperin M.Y."/>
            <person name="Jogler C."/>
        </authorList>
    </citation>
    <scope>NUCLEOTIDE SEQUENCE [LARGE SCALE GENOMIC DNA]</scope>
    <source>
        <strain evidence="1 2">OJF2</strain>
    </source>
</reference>
<proteinExistence type="predicted"/>
<protein>
    <recommendedName>
        <fullName evidence="3">Protein-tyrosine-phosphatase</fullName>
    </recommendedName>
</protein>
<dbReference type="PANTHER" id="PTHR43428">
    <property type="entry name" value="ARSENATE REDUCTASE"/>
    <property type="match status" value="1"/>
</dbReference>
<dbReference type="Gene3D" id="3.40.50.2300">
    <property type="match status" value="1"/>
</dbReference>
<dbReference type="InterPro" id="IPR036196">
    <property type="entry name" value="Ptyr_pPase_sf"/>
</dbReference>
<dbReference type="Proteomes" id="UP000324233">
    <property type="component" value="Chromosome"/>
</dbReference>
<keyword evidence="2" id="KW-1185">Reference proteome</keyword>
<dbReference type="PANTHER" id="PTHR43428:SF1">
    <property type="entry name" value="ARSENATE REDUCTASE"/>
    <property type="match status" value="1"/>
</dbReference>
<dbReference type="EMBL" id="CP042997">
    <property type="protein sequence ID" value="QEH38999.1"/>
    <property type="molecule type" value="Genomic_DNA"/>
</dbReference>
<evidence type="ECO:0000313" key="2">
    <source>
        <dbReference type="Proteomes" id="UP000324233"/>
    </source>
</evidence>
<accession>A0A5B9WFF4</accession>
<dbReference type="OrthoDB" id="9784339at2"/>
<dbReference type="KEGG" id="agv:OJF2_76110"/>
<dbReference type="SUPFAM" id="SSF52788">
    <property type="entry name" value="Phosphotyrosine protein phosphatases I"/>
    <property type="match status" value="1"/>
</dbReference>
<dbReference type="AlphaFoldDB" id="A0A5B9WFF4"/>
<evidence type="ECO:0000313" key="1">
    <source>
        <dbReference type="EMBL" id="QEH38999.1"/>
    </source>
</evidence>
<organism evidence="1 2">
    <name type="scientific">Aquisphaera giovannonii</name>
    <dbReference type="NCBI Taxonomy" id="406548"/>
    <lineage>
        <taxon>Bacteria</taxon>
        <taxon>Pseudomonadati</taxon>
        <taxon>Planctomycetota</taxon>
        <taxon>Planctomycetia</taxon>
        <taxon>Isosphaerales</taxon>
        <taxon>Isosphaeraceae</taxon>
        <taxon>Aquisphaera</taxon>
    </lineage>
</organism>
<gene>
    <name evidence="1" type="ORF">OJF2_76110</name>
</gene>
<evidence type="ECO:0008006" key="3">
    <source>
        <dbReference type="Google" id="ProtNLM"/>
    </source>
</evidence>
<name>A0A5B9WFF4_9BACT</name>